<proteinExistence type="predicted"/>
<protein>
    <submittedName>
        <fullName evidence="1">Uncharacterized protein</fullName>
    </submittedName>
</protein>
<name>A0A2M7S9W0_9BACT</name>
<gene>
    <name evidence="1" type="ORF">COY52_07380</name>
</gene>
<dbReference type="Gene3D" id="2.60.120.260">
    <property type="entry name" value="Galactose-binding domain-like"/>
    <property type="match status" value="1"/>
</dbReference>
<reference evidence="2" key="1">
    <citation type="submission" date="2017-09" db="EMBL/GenBank/DDBJ databases">
        <title>Depth-based differentiation of microbial function through sediment-hosted aquifers and enrichment of novel symbionts in the deep terrestrial subsurface.</title>
        <authorList>
            <person name="Probst A.J."/>
            <person name="Ladd B."/>
            <person name="Jarett J.K."/>
            <person name="Geller-Mcgrath D.E."/>
            <person name="Sieber C.M.K."/>
            <person name="Emerson J.B."/>
            <person name="Anantharaman K."/>
            <person name="Thomas B.C."/>
            <person name="Malmstrom R."/>
            <person name="Stieglmeier M."/>
            <person name="Klingl A."/>
            <person name="Woyke T."/>
            <person name="Ryan C.M."/>
            <person name="Banfield J.F."/>
        </authorList>
    </citation>
    <scope>NUCLEOTIDE SEQUENCE [LARGE SCALE GENOMIC DNA]</scope>
</reference>
<dbReference type="Proteomes" id="UP000229307">
    <property type="component" value="Unassembled WGS sequence"/>
</dbReference>
<dbReference type="AlphaFoldDB" id="A0A2M7S9W0"/>
<accession>A0A2M7S9W0</accession>
<evidence type="ECO:0000313" key="2">
    <source>
        <dbReference type="Proteomes" id="UP000229307"/>
    </source>
</evidence>
<dbReference type="EMBL" id="PFMR01000194">
    <property type="protein sequence ID" value="PIZ16325.1"/>
    <property type="molecule type" value="Genomic_DNA"/>
</dbReference>
<sequence>MKKEVLMICVVLLVCLASGSIGAEKKTIRIEGAKQLCRGNLAGTELTKEGLITLKQAGVSSVDSKPIYSTFGTYTYEIALPVNSSVLQIAALAPEMPSQEKSPFKWSNWPCVTTDIITQVCFLQPNGEWTVWQPHNLLAGGDFNDKNQNGIPDWTNVFLQRSGHNSIFVDRSIIGWQPPENSWYCNNDMPLTGKFMDTIGLPIDASQSFRLERHTHDGQDVAEMCKDLVPPNATLTVSGWNRYDIEPKASMGVMARFHEYDAEGRRINKYVLLGDDDFHQPSGHSLWQWRALTFTTLPTTARLGIYPIRMITAQGQAWAANWEVREGAVYSEWGSSEAIFKEEFLHLDNWKLSHPAVSALKPSGYSGSHSLVMEPPPLVVATAVQKDFIQVQEGKLYAFRIAMQNDASEKYELTHETWVSCYFEFFDENKHFLDYVKAMAFRPSLERPIGAAMVAPPGSRFARFLLVASHITYGDRKKITERMSASFSALQLEESAYNMTWTPRPAGAVIEFQMPVRATRMKIKSLLLSRDRLVSPSFSGYSILVF</sequence>
<organism evidence="1 2">
    <name type="scientific">Candidatus Desantisbacteria bacterium CG_4_10_14_0_8_um_filter_48_22</name>
    <dbReference type="NCBI Taxonomy" id="1974543"/>
    <lineage>
        <taxon>Bacteria</taxon>
        <taxon>Candidatus Desantisiibacteriota</taxon>
    </lineage>
</organism>
<evidence type="ECO:0000313" key="1">
    <source>
        <dbReference type="EMBL" id="PIZ16325.1"/>
    </source>
</evidence>
<comment type="caution">
    <text evidence="1">The sequence shown here is derived from an EMBL/GenBank/DDBJ whole genome shotgun (WGS) entry which is preliminary data.</text>
</comment>